<evidence type="ECO:0000256" key="6">
    <source>
        <dbReference type="ARBA" id="ARBA00022801"/>
    </source>
</evidence>
<dbReference type="PIRSF" id="PIRSF019663">
    <property type="entry name" value="Legumain"/>
    <property type="match status" value="1"/>
</dbReference>
<feature type="active site" description="Nucleophile" evidence="8">
    <location>
        <position position="140"/>
    </location>
</feature>
<name>A0A2G8KL33_STIJA</name>
<keyword evidence="7" id="KW-0788">Thiol protease</keyword>
<dbReference type="EC" id="3.4.22.34" evidence="3"/>
<dbReference type="PRINTS" id="PR00776">
    <property type="entry name" value="HEMOGLOBNASE"/>
</dbReference>
<dbReference type="GO" id="GO:0005773">
    <property type="term" value="C:vacuole"/>
    <property type="evidence" value="ECO:0007669"/>
    <property type="project" value="GOC"/>
</dbReference>
<evidence type="ECO:0000259" key="9">
    <source>
        <dbReference type="Pfam" id="PF20985"/>
    </source>
</evidence>
<dbReference type="InterPro" id="IPR001096">
    <property type="entry name" value="Peptidase_C13"/>
</dbReference>
<dbReference type="PANTHER" id="PTHR12000:SF42">
    <property type="entry name" value="LEGUMAIN"/>
    <property type="match status" value="1"/>
</dbReference>
<reference evidence="10 11" key="1">
    <citation type="journal article" date="2017" name="PLoS Biol.">
        <title>The sea cucumber genome provides insights into morphological evolution and visceral regeneration.</title>
        <authorList>
            <person name="Zhang X."/>
            <person name="Sun L."/>
            <person name="Yuan J."/>
            <person name="Sun Y."/>
            <person name="Gao Y."/>
            <person name="Zhang L."/>
            <person name="Li S."/>
            <person name="Dai H."/>
            <person name="Hamel J.F."/>
            <person name="Liu C."/>
            <person name="Yu Y."/>
            <person name="Liu S."/>
            <person name="Lin W."/>
            <person name="Guo K."/>
            <person name="Jin S."/>
            <person name="Xu P."/>
            <person name="Storey K.B."/>
            <person name="Huan P."/>
            <person name="Zhang T."/>
            <person name="Zhou Y."/>
            <person name="Zhang J."/>
            <person name="Lin C."/>
            <person name="Li X."/>
            <person name="Xing L."/>
            <person name="Huo D."/>
            <person name="Sun M."/>
            <person name="Wang L."/>
            <person name="Mercier A."/>
            <person name="Li F."/>
            <person name="Yang H."/>
            <person name="Xiang J."/>
        </authorList>
    </citation>
    <scope>NUCLEOTIDE SEQUENCE [LARGE SCALE GENOMIC DNA]</scope>
    <source>
        <strain evidence="10">Shaxun</strain>
        <tissue evidence="10">Muscle</tissue>
    </source>
</reference>
<dbReference type="CDD" id="cd21115">
    <property type="entry name" value="legumain_C"/>
    <property type="match status" value="1"/>
</dbReference>
<dbReference type="EMBL" id="MRZV01000509">
    <property type="protein sequence ID" value="PIK48670.1"/>
    <property type="molecule type" value="Genomic_DNA"/>
</dbReference>
<evidence type="ECO:0000256" key="4">
    <source>
        <dbReference type="ARBA" id="ARBA00022670"/>
    </source>
</evidence>
<keyword evidence="5" id="KW-0732">Signal</keyword>
<dbReference type="FunFam" id="3.40.50.1460:FF:000006">
    <property type="entry name" value="Legumain"/>
    <property type="match status" value="1"/>
</dbReference>
<accession>A0A2G8KL33</accession>
<evidence type="ECO:0000256" key="7">
    <source>
        <dbReference type="ARBA" id="ARBA00022807"/>
    </source>
</evidence>
<comment type="caution">
    <text evidence="10">The sequence shown here is derived from an EMBL/GenBank/DDBJ whole genome shotgun (WGS) entry which is preliminary data.</text>
</comment>
<evidence type="ECO:0000256" key="1">
    <source>
        <dbReference type="ARBA" id="ARBA00000810"/>
    </source>
</evidence>
<dbReference type="Proteomes" id="UP000230750">
    <property type="component" value="Unassembled WGS sequence"/>
</dbReference>
<dbReference type="Gene3D" id="3.40.50.1460">
    <property type="match status" value="1"/>
</dbReference>
<evidence type="ECO:0000256" key="8">
    <source>
        <dbReference type="PIRSR" id="PIRSR019663-1"/>
    </source>
</evidence>
<feature type="domain" description="Legumain prodomain" evidence="9">
    <location>
        <begin position="287"/>
        <end position="377"/>
    </location>
</feature>
<gene>
    <name evidence="10" type="ORF">BSL78_14482</name>
</gene>
<proteinExistence type="inferred from homology"/>
<dbReference type="STRING" id="307972.A0A2G8KL33"/>
<evidence type="ECO:0000256" key="5">
    <source>
        <dbReference type="ARBA" id="ARBA00022729"/>
    </source>
</evidence>
<evidence type="ECO:0000313" key="11">
    <source>
        <dbReference type="Proteomes" id="UP000230750"/>
    </source>
</evidence>
<comment type="catalytic activity">
    <reaction evidence="1">
        <text>Hydrolysis of proteins and small molecule substrates at -Asn-|-Xaa- bonds.</text>
        <dbReference type="EC" id="3.4.22.34"/>
    </reaction>
</comment>
<dbReference type="OrthoDB" id="192611at2759"/>
<dbReference type="InterPro" id="IPR046427">
    <property type="entry name" value="Legumain_prodom_sf"/>
</dbReference>
<comment type="similarity">
    <text evidence="2">Belongs to the peptidase C13 family.</text>
</comment>
<keyword evidence="4" id="KW-0645">Protease</keyword>
<keyword evidence="6" id="KW-0378">Hydrolase</keyword>
<dbReference type="PANTHER" id="PTHR12000">
    <property type="entry name" value="HEMOGLOBINASE FAMILY MEMBER"/>
    <property type="match status" value="1"/>
</dbReference>
<protein>
    <recommendedName>
        <fullName evidence="3">legumain</fullName>
        <ecNumber evidence="3">3.4.22.34</ecNumber>
    </recommendedName>
</protein>
<evidence type="ECO:0000256" key="3">
    <source>
        <dbReference type="ARBA" id="ARBA00012628"/>
    </source>
</evidence>
<feature type="active site" evidence="8">
    <location>
        <position position="99"/>
    </location>
</feature>
<sequence>MADICHAYQILSKNGIPDERIIVFMYDDIANDPENPTPGVIINKPDGPDVYSGVPHDYVGDDVTPENFLAVLTGNSSATTGKVLQSDSDDHVFVYFADHGATDLIAFPSSELYSTDLLAALHTMHGNEMYGKLVFYLEACESGSMFVDLPTDTNIYATTAADPDESSYGFYCNVTGMPCLGDEYSIHWMEDSDAEDLSTETLDQQFKLVKQETQESHVSEYGNMDFQTESLIDFQGGSSSSGPVKKESKVRHDSFSVIPSREIQMTKLHMALRDEKDLQKRDDILRQITEVSEHQRLMIKTVQLIASVVAKDDKMATLYMTRPKKLTVHNKVCYKTVVSAFSENCFRLGQNEYATGLVYVFGNMCNQFIPEKIILAANQRPVNFQMSRKILLLTTLHPCADPSQEFYFFI</sequence>
<evidence type="ECO:0000313" key="10">
    <source>
        <dbReference type="EMBL" id="PIK48670.1"/>
    </source>
</evidence>
<dbReference type="AlphaFoldDB" id="A0A2G8KL33"/>
<dbReference type="GO" id="GO:0006624">
    <property type="term" value="P:vacuolar protein processing"/>
    <property type="evidence" value="ECO:0007669"/>
    <property type="project" value="TreeGrafter"/>
</dbReference>
<dbReference type="GO" id="GO:0051603">
    <property type="term" value="P:proteolysis involved in protein catabolic process"/>
    <property type="evidence" value="ECO:0007669"/>
    <property type="project" value="TreeGrafter"/>
</dbReference>
<organism evidence="10 11">
    <name type="scientific">Stichopus japonicus</name>
    <name type="common">Sea cucumber</name>
    <dbReference type="NCBI Taxonomy" id="307972"/>
    <lineage>
        <taxon>Eukaryota</taxon>
        <taxon>Metazoa</taxon>
        <taxon>Echinodermata</taxon>
        <taxon>Eleutherozoa</taxon>
        <taxon>Echinozoa</taxon>
        <taxon>Holothuroidea</taxon>
        <taxon>Aspidochirotacea</taxon>
        <taxon>Aspidochirotida</taxon>
        <taxon>Stichopodidae</taxon>
        <taxon>Apostichopus</taxon>
    </lineage>
</organism>
<dbReference type="Pfam" id="PF20985">
    <property type="entry name" value="Legum_prodom"/>
    <property type="match status" value="1"/>
</dbReference>
<dbReference type="Pfam" id="PF01650">
    <property type="entry name" value="Peptidase_C13"/>
    <property type="match status" value="1"/>
</dbReference>
<dbReference type="InterPro" id="IPR048501">
    <property type="entry name" value="Legum_prodom"/>
</dbReference>
<dbReference type="GO" id="GO:0004197">
    <property type="term" value="F:cysteine-type endopeptidase activity"/>
    <property type="evidence" value="ECO:0007669"/>
    <property type="project" value="UniProtKB-EC"/>
</dbReference>
<dbReference type="Gene3D" id="1.10.132.130">
    <property type="match status" value="1"/>
</dbReference>
<evidence type="ECO:0000256" key="2">
    <source>
        <dbReference type="ARBA" id="ARBA00009941"/>
    </source>
</evidence>
<keyword evidence="11" id="KW-1185">Reference proteome</keyword>